<feature type="compositionally biased region" description="Pro residues" evidence="1">
    <location>
        <begin position="518"/>
        <end position="527"/>
    </location>
</feature>
<dbReference type="RefSeq" id="WP_378603305.1">
    <property type="nucleotide sequence ID" value="NZ_JBHSQN010000005.1"/>
</dbReference>
<evidence type="ECO:0000313" key="3">
    <source>
        <dbReference type="Proteomes" id="UP001596223"/>
    </source>
</evidence>
<dbReference type="Proteomes" id="UP001596223">
    <property type="component" value="Unassembled WGS sequence"/>
</dbReference>
<accession>A0ABW1JQ00</accession>
<organism evidence="2 3">
    <name type="scientific">Nocardia lasii</name>
    <dbReference type="NCBI Taxonomy" id="1616107"/>
    <lineage>
        <taxon>Bacteria</taxon>
        <taxon>Bacillati</taxon>
        <taxon>Actinomycetota</taxon>
        <taxon>Actinomycetes</taxon>
        <taxon>Mycobacteriales</taxon>
        <taxon>Nocardiaceae</taxon>
        <taxon>Nocardia</taxon>
    </lineage>
</organism>
<feature type="compositionally biased region" description="Pro residues" evidence="1">
    <location>
        <begin position="115"/>
        <end position="126"/>
    </location>
</feature>
<keyword evidence="3" id="KW-1185">Reference proteome</keyword>
<feature type="compositionally biased region" description="Pro residues" evidence="1">
    <location>
        <begin position="132"/>
        <end position="143"/>
    </location>
</feature>
<reference evidence="3" key="1">
    <citation type="journal article" date="2019" name="Int. J. Syst. Evol. Microbiol.">
        <title>The Global Catalogue of Microorganisms (GCM) 10K type strain sequencing project: providing services to taxonomists for standard genome sequencing and annotation.</title>
        <authorList>
            <consortium name="The Broad Institute Genomics Platform"/>
            <consortium name="The Broad Institute Genome Sequencing Center for Infectious Disease"/>
            <person name="Wu L."/>
            <person name="Ma J."/>
        </authorList>
    </citation>
    <scope>NUCLEOTIDE SEQUENCE [LARGE SCALE GENOMIC DNA]</scope>
    <source>
        <strain evidence="3">CCUG 36956</strain>
    </source>
</reference>
<feature type="region of interest" description="Disordered" evidence="1">
    <location>
        <begin position="84"/>
        <end position="144"/>
    </location>
</feature>
<name>A0ABW1JQ00_9NOCA</name>
<evidence type="ECO:0000256" key="1">
    <source>
        <dbReference type="SAM" id="MobiDB-lite"/>
    </source>
</evidence>
<proteinExistence type="predicted"/>
<feature type="compositionally biased region" description="Basic and acidic residues" evidence="1">
    <location>
        <begin position="84"/>
        <end position="111"/>
    </location>
</feature>
<protein>
    <submittedName>
        <fullName evidence="2">Uncharacterized protein</fullName>
    </submittedName>
</protein>
<dbReference type="EMBL" id="JBHSQN010000005">
    <property type="protein sequence ID" value="MFC6011504.1"/>
    <property type="molecule type" value="Genomic_DNA"/>
</dbReference>
<feature type="region of interest" description="Disordered" evidence="1">
    <location>
        <begin position="486"/>
        <end position="532"/>
    </location>
</feature>
<gene>
    <name evidence="2" type="ORF">ACFP3H_10620</name>
</gene>
<evidence type="ECO:0000313" key="2">
    <source>
        <dbReference type="EMBL" id="MFC6011504.1"/>
    </source>
</evidence>
<sequence length="837" mass="90920">MRTPPEVPAWVEQGIAWRNSLRPAAENLDESNSEPRVFNISVSSPADAARQLNRIWNNRKLLDNARQSPPLADAIDAPLDLPVQREMDGYSDPDAKEKLAEKRSDRPRETDNPIPTAPTVPEPPKPAVSTPPSAPSVPSPKPIPMQELGILPGGTYPATKENFPEVNPNSVMPVIVTGVLGSGATLNQETSSTNGIKVTETTANVPGFAPIVTTEISEDTTVEVVVECTVPVPLPAPGVIPPSITDPKTIFRTNSTYSSQQLDEDLRTYEAGRVVWAGPGSPPDYDAAQARLAAAMYTPGEQLNDLLWTQHTPRNQAEIEQRFAAVQRLNQAGIPWLDPTIATWIAERQKVEVASNPFSKVDNTAPSIYSPAELRQQFLEASRTRLTANDVKQGINDFLVASTVGPAIVLWDAAHDRGDHSGAEIAWAAAELGINTVSILPGIGTLTGAAAKAGLRRVAPKLWEAMTSADNAVDAARAARAVREQELADAVNNRRPRPTTRGEVPTVTGHSPVTQPEGPVPAGPTPPLGASAGENSNVVVETPIAGLERRTQTASDSQRLASDATGPTRVEISPIAEVRMPVAGLHRGGLSGIDEDGWRSVFPDMAGRHLDDAVERARLEVVNRNDISRIQQSVRDAGIDIDASILREIKQYNFNSRGLQFSAENYNAWTRLGNGTASVGDVRYIVHEAAEIRALRVNERETGFDFMGGSWSRMSPAQQRGWEARFNEAYMAAHSEALREEYKFLTDIISDVTNGNIRIKPEVAAAIDRRPEARKHMLVGEVVLKNSPRFDEWRMMGEAMVTLTGSGAVRLGLARGTRISQAELLQRIKYLRVGSWR</sequence>
<comment type="caution">
    <text evidence="2">The sequence shown here is derived from an EMBL/GenBank/DDBJ whole genome shotgun (WGS) entry which is preliminary data.</text>
</comment>